<evidence type="ECO:0000313" key="9">
    <source>
        <dbReference type="Proteomes" id="UP000054196"/>
    </source>
</evidence>
<evidence type="ECO:0000256" key="6">
    <source>
        <dbReference type="ARBA" id="ARBA00042523"/>
    </source>
</evidence>
<dbReference type="GO" id="GO:0071038">
    <property type="term" value="P:TRAMP-dependent tRNA surveillance pathway"/>
    <property type="evidence" value="ECO:0007669"/>
    <property type="project" value="TreeGrafter"/>
</dbReference>
<dbReference type="PANTHER" id="PTHR11097:SF8">
    <property type="entry name" value="EXOSOME COMPLEX COMPONENT RRP42"/>
    <property type="match status" value="1"/>
</dbReference>
<dbReference type="GO" id="GO:0071028">
    <property type="term" value="P:nuclear mRNA surveillance"/>
    <property type="evidence" value="ECO:0007669"/>
    <property type="project" value="TreeGrafter"/>
</dbReference>
<dbReference type="SUPFAM" id="SSF54211">
    <property type="entry name" value="Ribosomal protein S5 domain 2-like"/>
    <property type="match status" value="1"/>
</dbReference>
<comment type="subcellular location">
    <subcellularLocation>
        <location evidence="1">Cytoplasm</location>
    </subcellularLocation>
    <subcellularLocation>
        <location evidence="2">Nucleus</location>
        <location evidence="2">Nucleolus</location>
    </subcellularLocation>
</comment>
<dbReference type="GO" id="GO:0071035">
    <property type="term" value="P:nuclear polyadenylation-dependent rRNA catabolic process"/>
    <property type="evidence" value="ECO:0007669"/>
    <property type="project" value="TreeGrafter"/>
</dbReference>
<dbReference type="InterPro" id="IPR036345">
    <property type="entry name" value="ExoRNase_PH_dom2_sf"/>
</dbReference>
<dbReference type="EMBL" id="JH687556">
    <property type="protein sequence ID" value="EIN04125.1"/>
    <property type="molecule type" value="Genomic_DNA"/>
</dbReference>
<dbReference type="OMA" id="RWPVCVT"/>
<dbReference type="InterPro" id="IPR001247">
    <property type="entry name" value="ExoRNase_PH_dom1"/>
</dbReference>
<dbReference type="GO" id="GO:0000467">
    <property type="term" value="P:exonucleolytic trimming to generate mature 3'-end of 5.8S rRNA from tricistronic rRNA transcript (SSU-rRNA, 5.8S rRNA, LSU-rRNA)"/>
    <property type="evidence" value="ECO:0007669"/>
    <property type="project" value="TreeGrafter"/>
</dbReference>
<dbReference type="InterPro" id="IPR027408">
    <property type="entry name" value="PNPase/RNase_PH_dom_sf"/>
</dbReference>
<evidence type="ECO:0000256" key="2">
    <source>
        <dbReference type="ARBA" id="ARBA00004604"/>
    </source>
</evidence>
<evidence type="ECO:0000256" key="5">
    <source>
        <dbReference type="ARBA" id="ARBA00022835"/>
    </source>
</evidence>
<feature type="domain" description="Exoribonuclease phosphorolytic" evidence="7">
    <location>
        <begin position="32"/>
        <end position="171"/>
    </location>
</feature>
<name>R7S172_PUNST</name>
<dbReference type="InterPro" id="IPR050590">
    <property type="entry name" value="Exosome_comp_Rrp42_subfam"/>
</dbReference>
<dbReference type="GO" id="GO:0005730">
    <property type="term" value="C:nucleolus"/>
    <property type="evidence" value="ECO:0007669"/>
    <property type="project" value="UniProtKB-SubCell"/>
</dbReference>
<protein>
    <recommendedName>
        <fullName evidence="6">Ribosomal RNA-processing protein 42</fullName>
    </recommendedName>
</protein>
<dbReference type="GO" id="GO:0034473">
    <property type="term" value="P:U1 snRNA 3'-end processing"/>
    <property type="evidence" value="ECO:0007669"/>
    <property type="project" value="TreeGrafter"/>
</dbReference>
<sequence length="343" mass="36738">MTVLLSKAEKSYIQASLQADPSLRGDGRGLLDFRALALETGVSPLTNGSARVRIGTGDGGTEVLAAVKLEVEDVGKDDGVDGGRLNCSVTCLPSAYPHLAPTALDELSADLSALLHTTLAHPSLLPSNLTIIPNKKSWVAHLDCVLRSDGGNALDALFVAARAALWDTKVPRTRSVEYKAHGRGAGAGAAKGDDTAAMDVEGAAAGENEDASGFDTRQILRATDFELPDYWDEGEPLGNRERWPVCVTLNVLPPLYYLDATAPEEVSTPLRLVLLFSFPATPAEPVLQGMRLLGAGETDLSLISKLISEGRKHAQELHAALEVKLRDEDLRRNEKARLRFSTR</sequence>
<dbReference type="GO" id="GO:0000176">
    <property type="term" value="C:nuclear exosome (RNase complex)"/>
    <property type="evidence" value="ECO:0007669"/>
    <property type="project" value="UniProtKB-ARBA"/>
</dbReference>
<dbReference type="PANTHER" id="PTHR11097">
    <property type="entry name" value="EXOSOME COMPLEX EXONUCLEASE RIBOSOMAL RNA PROCESSING PROTEIN"/>
    <property type="match status" value="1"/>
</dbReference>
<evidence type="ECO:0000256" key="4">
    <source>
        <dbReference type="ARBA" id="ARBA00022490"/>
    </source>
</evidence>
<keyword evidence="9" id="KW-1185">Reference proteome</keyword>
<dbReference type="OrthoDB" id="272245at2759"/>
<organism evidence="8 9">
    <name type="scientific">Punctularia strigosozonata (strain HHB-11173)</name>
    <name type="common">White-rot fungus</name>
    <dbReference type="NCBI Taxonomy" id="741275"/>
    <lineage>
        <taxon>Eukaryota</taxon>
        <taxon>Fungi</taxon>
        <taxon>Dikarya</taxon>
        <taxon>Basidiomycota</taxon>
        <taxon>Agaricomycotina</taxon>
        <taxon>Agaricomycetes</taxon>
        <taxon>Corticiales</taxon>
        <taxon>Punctulariaceae</taxon>
        <taxon>Punctularia</taxon>
    </lineage>
</organism>
<dbReference type="HOGENOM" id="CLU_038194_2_0_1"/>
<dbReference type="RefSeq" id="XP_007388596.1">
    <property type="nucleotide sequence ID" value="XM_007388534.1"/>
</dbReference>
<reference evidence="9" key="1">
    <citation type="journal article" date="2012" name="Science">
        <title>The Paleozoic origin of enzymatic lignin decomposition reconstructed from 31 fungal genomes.</title>
        <authorList>
            <person name="Floudas D."/>
            <person name="Binder M."/>
            <person name="Riley R."/>
            <person name="Barry K."/>
            <person name="Blanchette R.A."/>
            <person name="Henrissat B."/>
            <person name="Martinez A.T."/>
            <person name="Otillar R."/>
            <person name="Spatafora J.W."/>
            <person name="Yadav J.S."/>
            <person name="Aerts A."/>
            <person name="Benoit I."/>
            <person name="Boyd A."/>
            <person name="Carlson A."/>
            <person name="Copeland A."/>
            <person name="Coutinho P.M."/>
            <person name="de Vries R.P."/>
            <person name="Ferreira P."/>
            <person name="Findley K."/>
            <person name="Foster B."/>
            <person name="Gaskell J."/>
            <person name="Glotzer D."/>
            <person name="Gorecki P."/>
            <person name="Heitman J."/>
            <person name="Hesse C."/>
            <person name="Hori C."/>
            <person name="Igarashi K."/>
            <person name="Jurgens J.A."/>
            <person name="Kallen N."/>
            <person name="Kersten P."/>
            <person name="Kohler A."/>
            <person name="Kuees U."/>
            <person name="Kumar T.K.A."/>
            <person name="Kuo A."/>
            <person name="LaButti K."/>
            <person name="Larrondo L.F."/>
            <person name="Lindquist E."/>
            <person name="Ling A."/>
            <person name="Lombard V."/>
            <person name="Lucas S."/>
            <person name="Lundell T."/>
            <person name="Martin R."/>
            <person name="McLaughlin D.J."/>
            <person name="Morgenstern I."/>
            <person name="Morin E."/>
            <person name="Murat C."/>
            <person name="Nagy L.G."/>
            <person name="Nolan M."/>
            <person name="Ohm R.A."/>
            <person name="Patyshakuliyeva A."/>
            <person name="Rokas A."/>
            <person name="Ruiz-Duenas F.J."/>
            <person name="Sabat G."/>
            <person name="Salamov A."/>
            <person name="Samejima M."/>
            <person name="Schmutz J."/>
            <person name="Slot J.C."/>
            <person name="St John F."/>
            <person name="Stenlid J."/>
            <person name="Sun H."/>
            <person name="Sun S."/>
            <person name="Syed K."/>
            <person name="Tsang A."/>
            <person name="Wiebenga A."/>
            <person name="Young D."/>
            <person name="Pisabarro A."/>
            <person name="Eastwood D.C."/>
            <person name="Martin F."/>
            <person name="Cullen D."/>
            <person name="Grigoriev I.V."/>
            <person name="Hibbett D.S."/>
        </authorList>
    </citation>
    <scope>NUCLEOTIDE SEQUENCE [LARGE SCALE GENOMIC DNA]</scope>
    <source>
        <strain evidence="9">HHB-11173 SS5</strain>
    </source>
</reference>
<dbReference type="GO" id="GO:0034476">
    <property type="term" value="P:U5 snRNA 3'-end processing"/>
    <property type="evidence" value="ECO:0007669"/>
    <property type="project" value="TreeGrafter"/>
</dbReference>
<dbReference type="GeneID" id="18880177"/>
<dbReference type="GO" id="GO:0005840">
    <property type="term" value="C:ribosome"/>
    <property type="evidence" value="ECO:0007669"/>
    <property type="project" value="UniProtKB-KW"/>
</dbReference>
<dbReference type="GO" id="GO:0016075">
    <property type="term" value="P:rRNA catabolic process"/>
    <property type="evidence" value="ECO:0007669"/>
    <property type="project" value="TreeGrafter"/>
</dbReference>
<keyword evidence="5" id="KW-0271">Exosome</keyword>
<dbReference type="InterPro" id="IPR020568">
    <property type="entry name" value="Ribosomal_Su5_D2-typ_SF"/>
</dbReference>
<evidence type="ECO:0000256" key="3">
    <source>
        <dbReference type="ARBA" id="ARBA00006678"/>
    </source>
</evidence>
<evidence type="ECO:0000259" key="7">
    <source>
        <dbReference type="Pfam" id="PF01138"/>
    </source>
</evidence>
<dbReference type="GO" id="GO:0035925">
    <property type="term" value="F:mRNA 3'-UTR AU-rich region binding"/>
    <property type="evidence" value="ECO:0007669"/>
    <property type="project" value="TreeGrafter"/>
</dbReference>
<keyword evidence="4" id="KW-0963">Cytoplasm</keyword>
<evidence type="ECO:0000313" key="8">
    <source>
        <dbReference type="EMBL" id="EIN04125.1"/>
    </source>
</evidence>
<comment type="similarity">
    <text evidence="3">Belongs to the RNase PH family.</text>
</comment>
<accession>R7S172</accession>
<gene>
    <name evidence="8" type="ORF">PUNSTDRAFT_138855</name>
</gene>
<dbReference type="GO" id="GO:0034475">
    <property type="term" value="P:U4 snRNA 3'-end processing"/>
    <property type="evidence" value="ECO:0007669"/>
    <property type="project" value="TreeGrafter"/>
</dbReference>
<dbReference type="KEGG" id="psq:PUNSTDRAFT_138855"/>
<keyword evidence="8" id="KW-0687">Ribonucleoprotein</keyword>
<dbReference type="GO" id="GO:0000177">
    <property type="term" value="C:cytoplasmic exosome (RNase complex)"/>
    <property type="evidence" value="ECO:0007669"/>
    <property type="project" value="TreeGrafter"/>
</dbReference>
<dbReference type="Gene3D" id="3.30.230.70">
    <property type="entry name" value="GHMP Kinase, N-terminal domain"/>
    <property type="match status" value="1"/>
</dbReference>
<proteinExistence type="inferred from homology"/>
<dbReference type="SUPFAM" id="SSF55666">
    <property type="entry name" value="Ribonuclease PH domain 2-like"/>
    <property type="match status" value="1"/>
</dbReference>
<evidence type="ECO:0000256" key="1">
    <source>
        <dbReference type="ARBA" id="ARBA00004496"/>
    </source>
</evidence>
<dbReference type="Proteomes" id="UP000054196">
    <property type="component" value="Unassembled WGS sequence"/>
</dbReference>
<dbReference type="Pfam" id="PF01138">
    <property type="entry name" value="RNase_PH"/>
    <property type="match status" value="1"/>
</dbReference>
<dbReference type="AlphaFoldDB" id="R7S172"/>
<dbReference type="eggNOG" id="KOG1612">
    <property type="taxonomic scope" value="Eukaryota"/>
</dbReference>
<keyword evidence="8" id="KW-0689">Ribosomal protein</keyword>